<dbReference type="AlphaFoldDB" id="A0A8D9RY10"/>
<dbReference type="Proteomes" id="UP000003419">
    <property type="component" value="Unassembled WGS sequence"/>
</dbReference>
<evidence type="ECO:0000313" key="3">
    <source>
        <dbReference type="Proteomes" id="UP000003419"/>
    </source>
</evidence>
<evidence type="ECO:0000259" key="1">
    <source>
        <dbReference type="SMART" id="SM01117"/>
    </source>
</evidence>
<dbReference type="InterPro" id="IPR001199">
    <property type="entry name" value="Cyt_B5-like_heme/steroid-bd"/>
</dbReference>
<dbReference type="SMART" id="SM01117">
    <property type="entry name" value="Cyt-b5"/>
    <property type="match status" value="1"/>
</dbReference>
<gene>
    <name evidence="2" type="ORF">HMPREF0534_1370</name>
</gene>
<reference evidence="2 3" key="1">
    <citation type="submission" date="2009-01" db="EMBL/GenBank/DDBJ databases">
        <authorList>
            <person name="Qin X."/>
            <person name="Bachman B."/>
            <person name="Battles P."/>
            <person name="Bell A."/>
            <person name="Bess C."/>
            <person name="Bickham C."/>
            <person name="Chaboub L."/>
            <person name="Chen D."/>
            <person name="Coyle M."/>
            <person name="Deiros D.R."/>
            <person name="Dinh H."/>
            <person name="Forbes L."/>
            <person name="Fowler G."/>
            <person name="Francisco L."/>
            <person name="Fu Q."/>
            <person name="Gubbala S."/>
            <person name="Hale W."/>
            <person name="Han Y."/>
            <person name="Hemphill L."/>
            <person name="Highlander S.K."/>
            <person name="Hirani K."/>
            <person name="Hogues M."/>
            <person name="Jackson L."/>
            <person name="Jakkamsetti A."/>
            <person name="Javaid M."/>
            <person name="Jiang H."/>
            <person name="Korchina V."/>
            <person name="Kovar C."/>
            <person name="Lara F."/>
            <person name="Lee S."/>
            <person name="Mata R."/>
            <person name="Mathew T."/>
            <person name="Moen C."/>
            <person name="Morales K."/>
            <person name="Munidasa M."/>
            <person name="Nazareth L."/>
            <person name="Ngo R."/>
            <person name="Nguyen L."/>
            <person name="Okwuonu G."/>
            <person name="Ongeri F."/>
            <person name="Patil S."/>
            <person name="Petrosino J."/>
            <person name="Pham C."/>
            <person name="Pham P."/>
            <person name="Pu L.-L."/>
            <person name="Puazo M."/>
            <person name="Raj R."/>
            <person name="Reid J."/>
            <person name="Rouhana J."/>
            <person name="Saada N."/>
            <person name="Shang Y."/>
            <person name="Simmons D."/>
            <person name="Thornton R."/>
            <person name="Warren J."/>
            <person name="Weissenberger G."/>
            <person name="Zhang J."/>
            <person name="Zhang L."/>
            <person name="Zhou C."/>
            <person name="Zhu D."/>
            <person name="Muzny D."/>
            <person name="Worley K."/>
            <person name="Gibbs R."/>
        </authorList>
    </citation>
    <scope>NUCLEOTIDE SEQUENCE [LARGE SCALE GENOMIC DNA]</scope>
    <source>
        <strain evidence="2 3">CF48-3A</strain>
    </source>
</reference>
<dbReference type="Gene3D" id="3.10.120.10">
    <property type="entry name" value="Cytochrome b5-like heme/steroid binding domain"/>
    <property type="match status" value="1"/>
</dbReference>
<accession>A0A8D9RY10</accession>
<protein>
    <submittedName>
        <fullName evidence="2">Cytochrome b5-like Heme/Steroid binding domain protein</fullName>
    </submittedName>
</protein>
<comment type="caution">
    <text evidence="2">The sequence shown here is derived from an EMBL/GenBank/DDBJ whole genome shotgun (WGS) entry which is preliminary data.</text>
</comment>
<dbReference type="SUPFAM" id="SSF55856">
    <property type="entry name" value="Cytochrome b5-like heme/steroid binding domain"/>
    <property type="match status" value="1"/>
</dbReference>
<organism evidence="2 3">
    <name type="scientific">Limosilactobacillus reuteri CF48-3A</name>
    <dbReference type="NCBI Taxonomy" id="525341"/>
    <lineage>
        <taxon>Bacteria</taxon>
        <taxon>Bacillati</taxon>
        <taxon>Bacillota</taxon>
        <taxon>Bacilli</taxon>
        <taxon>Lactobacillales</taxon>
        <taxon>Lactobacillaceae</taxon>
        <taxon>Limosilactobacillus</taxon>
    </lineage>
</organism>
<dbReference type="EMBL" id="ACHG01000145">
    <property type="protein sequence ID" value="EEI65288.1"/>
    <property type="molecule type" value="Genomic_DNA"/>
</dbReference>
<sequence>MGWIIMRSFTHNELAQYNRQEGRPAYIGVRGNVYDVSEVPEWKGAEIHGNVFGHDLSDVTYQQAAKKCSPVSKLPIIGKLVD</sequence>
<name>A0A8D9RY10_LIMRT</name>
<proteinExistence type="predicted"/>
<evidence type="ECO:0000313" key="2">
    <source>
        <dbReference type="EMBL" id="EEI65288.1"/>
    </source>
</evidence>
<feature type="domain" description="Cytochrome b5 heme-binding" evidence="1">
    <location>
        <begin position="9"/>
        <end position="81"/>
    </location>
</feature>
<dbReference type="InterPro" id="IPR036400">
    <property type="entry name" value="Cyt_B5-like_heme/steroid_sf"/>
</dbReference>